<evidence type="ECO:0000256" key="5">
    <source>
        <dbReference type="ARBA" id="ARBA00022840"/>
    </source>
</evidence>
<protein>
    <recommendedName>
        <fullName evidence="6">Diadenylate cyclase</fullName>
        <shortName evidence="6">DAC</shortName>
        <ecNumber evidence="6">2.7.7.85</ecNumber>
    </recommendedName>
    <alternativeName>
        <fullName evidence="6">Cyclic-di-AMP synthase</fullName>
        <shortName evidence="6">c-di-AMP synthase</shortName>
    </alternativeName>
</protein>
<dbReference type="InterPro" id="IPR036888">
    <property type="entry name" value="DNA_integrity_DisA_N_sf"/>
</dbReference>
<dbReference type="GO" id="GO:0006171">
    <property type="term" value="P:cAMP biosynthetic process"/>
    <property type="evidence" value="ECO:0007669"/>
    <property type="project" value="InterPro"/>
</dbReference>
<feature type="domain" description="DAC" evidence="7">
    <location>
        <begin position="49"/>
        <end position="208"/>
    </location>
</feature>
<dbReference type="EMBL" id="SLVV01000004">
    <property type="protein sequence ID" value="TCN26044.1"/>
    <property type="molecule type" value="Genomic_DNA"/>
</dbReference>
<dbReference type="AlphaFoldDB" id="A0A4R2BJ96"/>
<dbReference type="Gene3D" id="1.10.287.770">
    <property type="entry name" value="YojJ-like"/>
    <property type="match status" value="1"/>
</dbReference>
<keyword evidence="6" id="KW-1133">Transmembrane helix</keyword>
<comment type="catalytic activity">
    <reaction evidence="1 6">
        <text>2 ATP = 3',3'-c-di-AMP + 2 diphosphate</text>
        <dbReference type="Rhea" id="RHEA:35655"/>
        <dbReference type="ChEBI" id="CHEBI:30616"/>
        <dbReference type="ChEBI" id="CHEBI:33019"/>
        <dbReference type="ChEBI" id="CHEBI:71500"/>
        <dbReference type="EC" id="2.7.7.85"/>
    </reaction>
</comment>
<dbReference type="SUPFAM" id="SSF143597">
    <property type="entry name" value="YojJ-like"/>
    <property type="match status" value="1"/>
</dbReference>
<evidence type="ECO:0000256" key="1">
    <source>
        <dbReference type="ARBA" id="ARBA00000877"/>
    </source>
</evidence>
<keyword evidence="6" id="KW-1003">Cell membrane</keyword>
<dbReference type="Proteomes" id="UP000295689">
    <property type="component" value="Unassembled WGS sequence"/>
</dbReference>
<sequence length="212" mass="22961">MLEHSEGTANCDFSPIKRQLAEGIHEITDELKESLEVLDDANDCLLGKLEDIKEKFNIIEAKAASFYLNCYLSSFTDKYSDLAVAVQRLSHHRHGALIVVERLEPVELLIQKGMPVGAALTPALLEAIFYPGNPLHDGAVLIRGNQIVSAANVLPLTSGVIIGKKVGTRHRAALGLTERSDALVLVVSEETGKVSFALKGKLHPILTAPVVH</sequence>
<evidence type="ECO:0000256" key="6">
    <source>
        <dbReference type="HAMAP-Rule" id="MF_00838"/>
    </source>
</evidence>
<keyword evidence="3 6" id="KW-0548">Nucleotidyltransferase</keyword>
<dbReference type="InterPro" id="IPR019457">
    <property type="entry name" value="CdaS_N"/>
</dbReference>
<evidence type="ECO:0000259" key="7">
    <source>
        <dbReference type="PROSITE" id="PS51794"/>
    </source>
</evidence>
<dbReference type="HAMAP" id="MF_00838">
    <property type="entry name" value="DacB"/>
    <property type="match status" value="1"/>
</dbReference>
<keyword evidence="9" id="KW-1185">Reference proteome</keyword>
<evidence type="ECO:0000313" key="9">
    <source>
        <dbReference type="Proteomes" id="UP000295689"/>
    </source>
</evidence>
<accession>A0A4R2BJ96</accession>
<dbReference type="InterPro" id="IPR003390">
    <property type="entry name" value="DNA_integrity_scan_DisA_N"/>
</dbReference>
<dbReference type="GO" id="GO:0004016">
    <property type="term" value="F:adenylate cyclase activity"/>
    <property type="evidence" value="ECO:0007669"/>
    <property type="project" value="UniProtKB-UniRule"/>
</dbReference>
<dbReference type="PANTHER" id="PTHR34185:SF2">
    <property type="entry name" value="CYCLIC DI-AMP SYNTHASE CDAS"/>
    <property type="match status" value="1"/>
</dbReference>
<dbReference type="NCBIfam" id="NF038328">
    <property type="entry name" value="c-di-AMP_CdaS"/>
    <property type="match status" value="1"/>
</dbReference>
<evidence type="ECO:0000256" key="3">
    <source>
        <dbReference type="ARBA" id="ARBA00022695"/>
    </source>
</evidence>
<proteinExistence type="inferred from homology"/>
<comment type="caution">
    <text evidence="8">The sequence shown here is derived from an EMBL/GenBank/DDBJ whole genome shotgun (WGS) entry which is preliminary data.</text>
</comment>
<keyword evidence="6" id="KW-0472">Membrane</keyword>
<dbReference type="InterPro" id="IPR034693">
    <property type="entry name" value="CdaS"/>
</dbReference>
<dbReference type="Pfam" id="PF02457">
    <property type="entry name" value="DAC"/>
    <property type="match status" value="1"/>
</dbReference>
<evidence type="ECO:0000313" key="8">
    <source>
        <dbReference type="EMBL" id="TCN26044.1"/>
    </source>
</evidence>
<dbReference type="InterPro" id="IPR050338">
    <property type="entry name" value="DisA"/>
</dbReference>
<dbReference type="Gene3D" id="3.40.1700.10">
    <property type="entry name" value="DNA integrity scanning protein, DisA, N-terminal domain"/>
    <property type="match status" value="1"/>
</dbReference>
<gene>
    <name evidence="6" type="primary">dacB</name>
    <name evidence="8" type="ORF">EV146_104151</name>
</gene>
<dbReference type="Pfam" id="PF10372">
    <property type="entry name" value="CdaS_N"/>
    <property type="match status" value="1"/>
</dbReference>
<reference evidence="8 9" key="1">
    <citation type="journal article" date="2015" name="Stand. Genomic Sci.">
        <title>Genomic Encyclopedia of Bacterial and Archaeal Type Strains, Phase III: the genomes of soil and plant-associated and newly described type strains.</title>
        <authorList>
            <person name="Whitman W.B."/>
            <person name="Woyke T."/>
            <person name="Klenk H.P."/>
            <person name="Zhou Y."/>
            <person name="Lilburn T.G."/>
            <person name="Beck B.J."/>
            <person name="De Vos P."/>
            <person name="Vandamme P."/>
            <person name="Eisen J.A."/>
            <person name="Garrity G."/>
            <person name="Hugenholtz P."/>
            <person name="Kyrpides N.C."/>
        </authorList>
    </citation>
    <scope>NUCLEOTIDE SEQUENCE [LARGE SCALE GENOMIC DNA]</scope>
    <source>
        <strain evidence="8 9">CV53</strain>
    </source>
</reference>
<dbReference type="GO" id="GO:0106408">
    <property type="term" value="F:diadenylate cyclase activity"/>
    <property type="evidence" value="ECO:0007669"/>
    <property type="project" value="UniProtKB-EC"/>
</dbReference>
<dbReference type="EC" id="2.7.7.85" evidence="6"/>
<comment type="function">
    <text evidence="6">Catalyzes the condensation of 2 ATP molecules into cyclic di-AMP (c-di-AMP), a second messenger used to regulate differing processes in different bacteria.</text>
</comment>
<dbReference type="GO" id="GO:0005524">
    <property type="term" value="F:ATP binding"/>
    <property type="evidence" value="ECO:0007669"/>
    <property type="project" value="UniProtKB-UniRule"/>
</dbReference>
<comment type="subunit">
    <text evidence="6">Probably oligomerizes.</text>
</comment>
<keyword evidence="5 6" id="KW-0067">ATP-binding</keyword>
<keyword evidence="4 6" id="KW-0547">Nucleotide-binding</keyword>
<evidence type="ECO:0000256" key="2">
    <source>
        <dbReference type="ARBA" id="ARBA00022679"/>
    </source>
</evidence>
<dbReference type="RefSeq" id="WP_132004147.1">
    <property type="nucleotide sequence ID" value="NZ_JABUHM010000009.1"/>
</dbReference>
<dbReference type="PROSITE" id="PS51794">
    <property type="entry name" value="DAC"/>
    <property type="match status" value="1"/>
</dbReference>
<keyword evidence="2 6" id="KW-0808">Transferase</keyword>
<dbReference type="InterPro" id="IPR053472">
    <property type="entry name" value="DAC_CdaS-like"/>
</dbReference>
<evidence type="ECO:0000256" key="4">
    <source>
        <dbReference type="ARBA" id="ARBA00022741"/>
    </source>
</evidence>
<name>A0A4R2BJ96_9BACI</name>
<organism evidence="8 9">
    <name type="scientific">Mesobacillus foraminis</name>
    <dbReference type="NCBI Taxonomy" id="279826"/>
    <lineage>
        <taxon>Bacteria</taxon>
        <taxon>Bacillati</taxon>
        <taxon>Bacillota</taxon>
        <taxon>Bacilli</taxon>
        <taxon>Bacillales</taxon>
        <taxon>Bacillaceae</taxon>
        <taxon>Mesobacillus</taxon>
    </lineage>
</organism>
<comment type="similarity">
    <text evidence="6">Belongs to the adenylate cyclase family. DacB/CdaS subfamily.</text>
</comment>
<dbReference type="PANTHER" id="PTHR34185">
    <property type="entry name" value="DIADENYLATE CYCLASE"/>
    <property type="match status" value="1"/>
</dbReference>
<keyword evidence="6" id="KW-0812">Transmembrane</keyword>